<dbReference type="GO" id="GO:0047545">
    <property type="term" value="F:(S)-2-hydroxyglutarate dehydrogenase activity"/>
    <property type="evidence" value="ECO:0007669"/>
    <property type="project" value="TreeGrafter"/>
</dbReference>
<proteinExistence type="inferred from homology"/>
<evidence type="ECO:0000259" key="6">
    <source>
        <dbReference type="Pfam" id="PF01266"/>
    </source>
</evidence>
<evidence type="ECO:0000313" key="7">
    <source>
        <dbReference type="EMBL" id="SFE71537.1"/>
    </source>
</evidence>
<keyword evidence="3" id="KW-0274">FAD</keyword>
<evidence type="ECO:0000256" key="3">
    <source>
        <dbReference type="ARBA" id="ARBA00022827"/>
    </source>
</evidence>
<dbReference type="Gene3D" id="3.50.50.60">
    <property type="entry name" value="FAD/NAD(P)-binding domain"/>
    <property type="match status" value="1"/>
</dbReference>
<gene>
    <name evidence="7" type="ORF">SAMN05192532_103190</name>
</gene>
<feature type="domain" description="FAD dependent oxidoreductase" evidence="6">
    <location>
        <begin position="3"/>
        <end position="387"/>
    </location>
</feature>
<keyword evidence="8" id="KW-1185">Reference proteome</keyword>
<organism evidence="7 8">
    <name type="scientific">Alteribacillus iranensis</name>
    <dbReference type="NCBI Taxonomy" id="930128"/>
    <lineage>
        <taxon>Bacteria</taxon>
        <taxon>Bacillati</taxon>
        <taxon>Bacillota</taxon>
        <taxon>Bacilli</taxon>
        <taxon>Bacillales</taxon>
        <taxon>Bacillaceae</taxon>
        <taxon>Alteribacillus</taxon>
    </lineage>
</organism>
<keyword evidence="4" id="KW-0560">Oxidoreductase</keyword>
<evidence type="ECO:0000313" key="8">
    <source>
        <dbReference type="Proteomes" id="UP000199516"/>
    </source>
</evidence>
<dbReference type="EMBL" id="FONT01000003">
    <property type="protein sequence ID" value="SFE71537.1"/>
    <property type="molecule type" value="Genomic_DNA"/>
</dbReference>
<keyword evidence="2" id="KW-0285">Flavoprotein</keyword>
<dbReference type="InterPro" id="IPR036188">
    <property type="entry name" value="FAD/NAD-bd_sf"/>
</dbReference>
<dbReference type="STRING" id="930128.SAMN05192532_103190"/>
<dbReference type="Proteomes" id="UP000199516">
    <property type="component" value="Unassembled WGS sequence"/>
</dbReference>
<dbReference type="PANTHER" id="PTHR43104">
    <property type="entry name" value="L-2-HYDROXYGLUTARATE DEHYDROGENASE, MITOCHONDRIAL"/>
    <property type="match status" value="1"/>
</dbReference>
<dbReference type="Gene3D" id="3.30.9.10">
    <property type="entry name" value="D-Amino Acid Oxidase, subunit A, domain 2"/>
    <property type="match status" value="1"/>
</dbReference>
<protein>
    <submittedName>
        <fullName evidence="7">L-2-hydroxyglutarate oxidase</fullName>
    </submittedName>
</protein>
<evidence type="ECO:0000256" key="2">
    <source>
        <dbReference type="ARBA" id="ARBA00022630"/>
    </source>
</evidence>
<evidence type="ECO:0000256" key="5">
    <source>
        <dbReference type="ARBA" id="ARBA00037941"/>
    </source>
</evidence>
<dbReference type="Pfam" id="PF01266">
    <property type="entry name" value="DAO"/>
    <property type="match status" value="1"/>
</dbReference>
<comment type="cofactor">
    <cofactor evidence="1">
        <name>FAD</name>
        <dbReference type="ChEBI" id="CHEBI:57692"/>
    </cofactor>
</comment>
<evidence type="ECO:0000256" key="1">
    <source>
        <dbReference type="ARBA" id="ARBA00001974"/>
    </source>
</evidence>
<dbReference type="PANTHER" id="PTHR43104:SF2">
    <property type="entry name" value="L-2-HYDROXYGLUTARATE DEHYDROGENASE, MITOCHONDRIAL"/>
    <property type="match status" value="1"/>
</dbReference>
<dbReference type="GO" id="GO:0005737">
    <property type="term" value="C:cytoplasm"/>
    <property type="evidence" value="ECO:0007669"/>
    <property type="project" value="TreeGrafter"/>
</dbReference>
<dbReference type="SUPFAM" id="SSF51905">
    <property type="entry name" value="FAD/NAD(P)-binding domain"/>
    <property type="match status" value="1"/>
</dbReference>
<sequence>MYDYTIVGAGIVGLSVAHAILKHEPNASVAIIEKERKVASHQTGNNSGVIHSGIYYRPGSFKARFAREGNQSMVEFCEEHGIDYDQCGKVIVATNQSQVPALKKLYERGQENELEVHWMEKEEVLEREPHVNAVAAVEVPSTGIVDYKQVSEKLASLSQEKGADLFLNEEVVSINERQGVTIETNNRTIETRIMINCAGLHSDRVAEMTGYKLDMQIVPFRGEYYELKDSAKHLVKDLIYPVPNPDFPFLGVHFTRMIDGGVEAGPNAVLGFKREGYTKTDISFRDLSQVLKSFGFWKLASANMKEGLAEMKRSFSKKAFLTSLQEIIPEIQEDDLVPAPAGVRAQAMRSNGELVDDFYIVAGRHSFHVCNAPSPAATSALQIGEEVFRQMSEKELKV</sequence>
<dbReference type="RefSeq" id="WP_091660346.1">
    <property type="nucleotide sequence ID" value="NZ_FONT01000003.1"/>
</dbReference>
<comment type="similarity">
    <text evidence="5">Belongs to the L2HGDH family.</text>
</comment>
<dbReference type="OrthoDB" id="9801699at2"/>
<dbReference type="AlphaFoldDB" id="A0A1I2CT66"/>
<dbReference type="NCBIfam" id="NF008726">
    <property type="entry name" value="PRK11728.1"/>
    <property type="match status" value="1"/>
</dbReference>
<name>A0A1I2CT66_9BACI</name>
<accession>A0A1I2CT66</accession>
<dbReference type="InterPro" id="IPR006076">
    <property type="entry name" value="FAD-dep_OxRdtase"/>
</dbReference>
<reference evidence="7 8" key="1">
    <citation type="submission" date="2016-10" db="EMBL/GenBank/DDBJ databases">
        <authorList>
            <person name="de Groot N.N."/>
        </authorList>
    </citation>
    <scope>NUCLEOTIDE SEQUENCE [LARGE SCALE GENOMIC DNA]</scope>
    <source>
        <strain evidence="7 8">DSM 23995</strain>
    </source>
</reference>
<evidence type="ECO:0000256" key="4">
    <source>
        <dbReference type="ARBA" id="ARBA00023002"/>
    </source>
</evidence>